<dbReference type="Proteomes" id="UP000192257">
    <property type="component" value="Unassembled WGS sequence"/>
</dbReference>
<dbReference type="OrthoDB" id="245520at2759"/>
<reference evidence="3 4" key="1">
    <citation type="submission" date="2017-03" db="EMBL/GenBank/DDBJ databases">
        <title>An alternative strategy for trypanosome survival in the mammalian bloodstream revealed through genome and transcriptome analysis of the ubiquitous bovine parasite Trypanosoma (Megatrypanum) theileri.</title>
        <authorList>
            <person name="Kelly S."/>
            <person name="Ivens A."/>
            <person name="Mott A."/>
            <person name="O'Neill E."/>
            <person name="Emms D."/>
            <person name="Macleod O."/>
            <person name="Voorheis P."/>
            <person name="Matthews J."/>
            <person name="Matthews K."/>
            <person name="Carrington M."/>
        </authorList>
    </citation>
    <scope>NUCLEOTIDE SEQUENCE [LARGE SCALE GENOMIC DNA]</scope>
    <source>
        <strain evidence="3">Edinburgh</strain>
    </source>
</reference>
<dbReference type="GeneID" id="39980654"/>
<evidence type="ECO:0000313" key="4">
    <source>
        <dbReference type="Proteomes" id="UP000192257"/>
    </source>
</evidence>
<keyword evidence="4" id="KW-1185">Reference proteome</keyword>
<keyword evidence="2" id="KW-0812">Transmembrane</keyword>
<name>A0A1X0P8Q3_9TRYP</name>
<keyword evidence="2" id="KW-1133">Transmembrane helix</keyword>
<feature type="transmembrane region" description="Helical" evidence="2">
    <location>
        <begin position="265"/>
        <end position="288"/>
    </location>
</feature>
<gene>
    <name evidence="3" type="ORF">TM35_000011930</name>
</gene>
<protein>
    <recommendedName>
        <fullName evidence="5">Transmembrane protein</fullName>
    </recommendedName>
</protein>
<proteinExistence type="predicted"/>
<accession>A0A1X0P8Q3</accession>
<sequence length="322" mass="36552">MRRFGVVPRGSFLVRLLPSLPLHRVVHVKSIRSYHVQSVHAGVVPAASTSSWSERVTSLFSEGFKGMENFLPVRSRGNQRKSTASPLAPPPSPPPPPPPLSSSACTMMNTPSSSLPLTFCNSETQKTLTARDLFPDLQSLFPDVKLSTTSSTRWANNGMGVPPIVRERLDCEHAEVGQHEQNFSQKPQSDYFPRISRATGPSSMTSAKEYEDAKRYAYAYEIWRHRNELLQHMQSDLIRLNDGIQYLRTLQEEDLEHAMRRATKFSFFVFFPFVLLTTIILFSESAFYSAELKHLRLVDYDEWLKKQNGVVDSSDTISKIRK</sequence>
<feature type="compositionally biased region" description="Pro residues" evidence="1">
    <location>
        <begin position="87"/>
        <end position="100"/>
    </location>
</feature>
<evidence type="ECO:0000256" key="1">
    <source>
        <dbReference type="SAM" id="MobiDB-lite"/>
    </source>
</evidence>
<keyword evidence="2" id="KW-0472">Membrane</keyword>
<dbReference type="AlphaFoldDB" id="A0A1X0P8Q3"/>
<dbReference type="VEuPathDB" id="TriTrypDB:TM35_000011930"/>
<organism evidence="3 4">
    <name type="scientific">Trypanosoma theileri</name>
    <dbReference type="NCBI Taxonomy" id="67003"/>
    <lineage>
        <taxon>Eukaryota</taxon>
        <taxon>Discoba</taxon>
        <taxon>Euglenozoa</taxon>
        <taxon>Kinetoplastea</taxon>
        <taxon>Metakinetoplastina</taxon>
        <taxon>Trypanosomatida</taxon>
        <taxon>Trypanosomatidae</taxon>
        <taxon>Trypanosoma</taxon>
    </lineage>
</organism>
<evidence type="ECO:0000313" key="3">
    <source>
        <dbReference type="EMBL" id="ORC93316.1"/>
    </source>
</evidence>
<feature type="region of interest" description="Disordered" evidence="1">
    <location>
        <begin position="76"/>
        <end position="108"/>
    </location>
</feature>
<comment type="caution">
    <text evidence="3">The sequence shown here is derived from an EMBL/GenBank/DDBJ whole genome shotgun (WGS) entry which is preliminary data.</text>
</comment>
<dbReference type="RefSeq" id="XP_028887382.1">
    <property type="nucleotide sequence ID" value="XM_029020874.1"/>
</dbReference>
<evidence type="ECO:0008006" key="5">
    <source>
        <dbReference type="Google" id="ProtNLM"/>
    </source>
</evidence>
<dbReference type="EMBL" id="NBCO01000001">
    <property type="protein sequence ID" value="ORC93316.1"/>
    <property type="molecule type" value="Genomic_DNA"/>
</dbReference>
<evidence type="ECO:0000256" key="2">
    <source>
        <dbReference type="SAM" id="Phobius"/>
    </source>
</evidence>